<dbReference type="EMBL" id="MOAZ01000017">
    <property type="protein sequence ID" value="ROM48209.1"/>
    <property type="molecule type" value="Genomic_DNA"/>
</dbReference>
<dbReference type="AlphaFoldDB" id="A0A423F1L1"/>
<proteinExistence type="predicted"/>
<protein>
    <submittedName>
        <fullName evidence="1">Uncharacterized protein</fullName>
    </submittedName>
</protein>
<dbReference type="Proteomes" id="UP000283389">
    <property type="component" value="Unassembled WGS sequence"/>
</dbReference>
<organism evidence="1 2">
    <name type="scientific">Pseudomonas canadensis</name>
    <dbReference type="NCBI Taxonomy" id="915099"/>
    <lineage>
        <taxon>Bacteria</taxon>
        <taxon>Pseudomonadati</taxon>
        <taxon>Pseudomonadota</taxon>
        <taxon>Gammaproteobacteria</taxon>
        <taxon>Pseudomonadales</taxon>
        <taxon>Pseudomonadaceae</taxon>
        <taxon>Pseudomonas</taxon>
    </lineage>
</organism>
<reference evidence="1 2" key="1">
    <citation type="submission" date="2016-10" db="EMBL/GenBank/DDBJ databases">
        <title>Comparative genome analysis of multiple Pseudomonas spp. focuses on biocontrol and plant growth promoting traits.</title>
        <authorList>
            <person name="Tao X.-Y."/>
            <person name="Taylor C.G."/>
        </authorList>
    </citation>
    <scope>NUCLEOTIDE SEQUENCE [LARGE SCALE GENOMIC DNA]</scope>
    <source>
        <strain evidence="1 2">36C8</strain>
    </source>
</reference>
<name>A0A423F1L1_9PSED</name>
<comment type="caution">
    <text evidence="1">The sequence shown here is derived from an EMBL/GenBank/DDBJ whole genome shotgun (WGS) entry which is preliminary data.</text>
</comment>
<accession>A0A423F1L1</accession>
<sequence>MPKHAPQRLLDLLSYTVTEEQPSLAEQISQLVQALEHVRLFPSPRKLFRKDQFVVFERRRCQVIESEMGPQLHPTQDNKRITYKSLITGSIKHDPQFGLFAGQTNGALNQETRVIKLNSISDICDDKREVARSSLTVERLATPKSTW</sequence>
<evidence type="ECO:0000313" key="1">
    <source>
        <dbReference type="EMBL" id="ROM48209.1"/>
    </source>
</evidence>
<evidence type="ECO:0000313" key="2">
    <source>
        <dbReference type="Proteomes" id="UP000283389"/>
    </source>
</evidence>
<gene>
    <name evidence="1" type="ORF">BK649_20065</name>
</gene>